<protein>
    <submittedName>
        <fullName evidence="1">Uncharacterized protein</fullName>
    </submittedName>
</protein>
<feature type="non-terminal residue" evidence="1">
    <location>
        <position position="54"/>
    </location>
</feature>
<proteinExistence type="predicted"/>
<evidence type="ECO:0000313" key="2">
    <source>
        <dbReference type="Proteomes" id="UP000265520"/>
    </source>
</evidence>
<dbReference type="Proteomes" id="UP000265520">
    <property type="component" value="Unassembled WGS sequence"/>
</dbReference>
<sequence length="54" mass="6007">MVVVVAFPFTQKLVVLDCHLTCVELFIGNPTNLSPLKNFTFLAPKLVNFSSKPK</sequence>
<comment type="caution">
    <text evidence="1">The sequence shown here is derived from an EMBL/GenBank/DDBJ whole genome shotgun (WGS) entry which is preliminary data.</text>
</comment>
<dbReference type="AlphaFoldDB" id="A0A392VTV7"/>
<keyword evidence="2" id="KW-1185">Reference proteome</keyword>
<dbReference type="EMBL" id="LXQA011258216">
    <property type="protein sequence ID" value="MCI90923.1"/>
    <property type="molecule type" value="Genomic_DNA"/>
</dbReference>
<reference evidence="1 2" key="1">
    <citation type="journal article" date="2018" name="Front. Plant Sci.">
        <title>Red Clover (Trifolium pratense) and Zigzag Clover (T. medium) - A Picture of Genomic Similarities and Differences.</title>
        <authorList>
            <person name="Dluhosova J."/>
            <person name="Istvanek J."/>
            <person name="Nedelnik J."/>
            <person name="Repkova J."/>
        </authorList>
    </citation>
    <scope>NUCLEOTIDE SEQUENCE [LARGE SCALE GENOMIC DNA]</scope>
    <source>
        <strain evidence="2">cv. 10/8</strain>
        <tissue evidence="1">Leaf</tissue>
    </source>
</reference>
<accession>A0A392VTV7</accession>
<name>A0A392VTV7_9FABA</name>
<organism evidence="1 2">
    <name type="scientific">Trifolium medium</name>
    <dbReference type="NCBI Taxonomy" id="97028"/>
    <lineage>
        <taxon>Eukaryota</taxon>
        <taxon>Viridiplantae</taxon>
        <taxon>Streptophyta</taxon>
        <taxon>Embryophyta</taxon>
        <taxon>Tracheophyta</taxon>
        <taxon>Spermatophyta</taxon>
        <taxon>Magnoliopsida</taxon>
        <taxon>eudicotyledons</taxon>
        <taxon>Gunneridae</taxon>
        <taxon>Pentapetalae</taxon>
        <taxon>rosids</taxon>
        <taxon>fabids</taxon>
        <taxon>Fabales</taxon>
        <taxon>Fabaceae</taxon>
        <taxon>Papilionoideae</taxon>
        <taxon>50 kb inversion clade</taxon>
        <taxon>NPAAA clade</taxon>
        <taxon>Hologalegina</taxon>
        <taxon>IRL clade</taxon>
        <taxon>Trifolieae</taxon>
        <taxon>Trifolium</taxon>
    </lineage>
</organism>
<evidence type="ECO:0000313" key="1">
    <source>
        <dbReference type="EMBL" id="MCI90923.1"/>
    </source>
</evidence>